<dbReference type="EMBL" id="CAJVQB010018858">
    <property type="protein sequence ID" value="CAG8789066.1"/>
    <property type="molecule type" value="Genomic_DNA"/>
</dbReference>
<dbReference type="Proteomes" id="UP000789901">
    <property type="component" value="Unassembled WGS sequence"/>
</dbReference>
<proteinExistence type="predicted"/>
<comment type="caution">
    <text evidence="1">The sequence shown here is derived from an EMBL/GenBank/DDBJ whole genome shotgun (WGS) entry which is preliminary data.</text>
</comment>
<gene>
    <name evidence="1" type="ORF">GMARGA_LOCUS20931</name>
</gene>
<protein>
    <submittedName>
        <fullName evidence="1">7199_t:CDS:1</fullName>
    </submittedName>
</protein>
<keyword evidence="2" id="KW-1185">Reference proteome</keyword>
<feature type="non-terminal residue" evidence="1">
    <location>
        <position position="63"/>
    </location>
</feature>
<name>A0ABN7VNX7_GIGMA</name>
<accession>A0ABN7VNX7</accession>
<evidence type="ECO:0000313" key="1">
    <source>
        <dbReference type="EMBL" id="CAG8789066.1"/>
    </source>
</evidence>
<evidence type="ECO:0000313" key="2">
    <source>
        <dbReference type="Proteomes" id="UP000789901"/>
    </source>
</evidence>
<reference evidence="1 2" key="1">
    <citation type="submission" date="2021-06" db="EMBL/GenBank/DDBJ databases">
        <authorList>
            <person name="Kallberg Y."/>
            <person name="Tangrot J."/>
            <person name="Rosling A."/>
        </authorList>
    </citation>
    <scope>NUCLEOTIDE SEQUENCE [LARGE SCALE GENOMIC DNA]</scope>
    <source>
        <strain evidence="1 2">120-4 pot B 10/14</strain>
    </source>
</reference>
<sequence length="63" mass="6933">MGDTLVNDEDLRLSCNIRGGEYDDEVIGSNGDGNGEEDHSEPVVNISFIPLSSEKEHNFDHTI</sequence>
<organism evidence="1 2">
    <name type="scientific">Gigaspora margarita</name>
    <dbReference type="NCBI Taxonomy" id="4874"/>
    <lineage>
        <taxon>Eukaryota</taxon>
        <taxon>Fungi</taxon>
        <taxon>Fungi incertae sedis</taxon>
        <taxon>Mucoromycota</taxon>
        <taxon>Glomeromycotina</taxon>
        <taxon>Glomeromycetes</taxon>
        <taxon>Diversisporales</taxon>
        <taxon>Gigasporaceae</taxon>
        <taxon>Gigaspora</taxon>
    </lineage>
</organism>